<name>A0A9U8EHZ9_BIOGL</name>
<dbReference type="AlphaFoldDB" id="A0A9U8EHZ9"/>
<gene>
    <name evidence="4 5 6" type="primary">LOC106072608</name>
</gene>
<evidence type="ECO:0000313" key="5">
    <source>
        <dbReference type="RefSeq" id="XP_055870764.1"/>
    </source>
</evidence>
<accession>A0A9U8EHZ9</accession>
<reference evidence="4 5" key="1">
    <citation type="submission" date="2025-04" db="UniProtKB">
        <authorList>
            <consortium name="RefSeq"/>
        </authorList>
    </citation>
    <scope>IDENTIFICATION</scope>
</reference>
<feature type="region of interest" description="Disordered" evidence="1">
    <location>
        <begin position="691"/>
        <end position="722"/>
    </location>
</feature>
<sequence length="1024" mass="114734">MPPKKPRKNLAQKCEPLPEASSGDKERNVVDNYVCKKSSIRKRKPGISMNLGCADRKRSLLINGTFEAKSDPSATKGGTCEGATNQSASSKVKTTSLTKHVKKEFKGDLYNLQSLAEATLKSSLKDAEEKKRTASPEKLQSILMDQIKSVPSQSWSVNADSISALRRTSTTLMSQSCLKCGKLCPGKDCGLHKLHMEELICKVPQNKERQLGTDFWVKKDYTPQIISSVEKKVTSCPSGQKSDGRDMTFGISDVKEQISNHHPNAESNKTKVNTLQRDSESLCSKHDLKYHKDNRSDQEDNNDTDTDLSMVPMKNSVSFECWTLTSQRDTDRSLNDVKKPNCQNTFINTMAHCREYIEQNCFLRSPKTASAMSQRHLEHVPIPRESKKEELQLNSLRRRALTSNSQIGNDTNELDCSAFTPACHTCEFKAQGKDSVTTSVSRSGDESLEVINIRDPTFCTLGDLSSDMKDTSTWMTAAPFDCSRILRLSSLHEKAGAKHVENIEQSDPYEDSSCTTARMASLELSRRQNDIHYKSAERYSRPRKDKANVMGKVKPDLSKASIQCHESEKAKKTSACIAETQTSETVLQKQCYQSAEHLESRKKKIINTIAPEQRVNLMCEKSAHDAVSKRRSLQRPKQNKYIYITKKKPKSSEIQGLVKSKKNSPSKRCSSGHTCSEPSYSYVPYLSPQISNAGTPKSRTVRCCQSSPRKKPNDISKLQTCDGSPKELNSVNATFNLLASKEEKKQQSKDKDLKYSASAQRCKSIDVSKRLSLNACTNTTKSLENCIPEINARKTNKRKLKIRVFAKPSKLKTGKILLQETHVILPVPGKEDKTYSQKRIKENNVQPSPVAPKEPMVIQSKENQFKSLQEYDSCIKEPAGEGTLVEHKLPKALISKTNLDQHASVNPTPNNVTAAAAVNDDAGASRPSCSSSTTIWEDVICSSFIEHKVISFRKSNSFRKSSLPPSRCPPRQVRPKPVRTVWDHFKLSIDSLLRFSIVILSVLCFLYFILMLVHNMHNNHFHHA</sequence>
<keyword evidence="2" id="KW-0472">Membrane</keyword>
<organism evidence="3 4">
    <name type="scientific">Biomphalaria glabrata</name>
    <name type="common">Bloodfluke planorb</name>
    <name type="synonym">Freshwater snail</name>
    <dbReference type="NCBI Taxonomy" id="6526"/>
    <lineage>
        <taxon>Eukaryota</taxon>
        <taxon>Metazoa</taxon>
        <taxon>Spiralia</taxon>
        <taxon>Lophotrochozoa</taxon>
        <taxon>Mollusca</taxon>
        <taxon>Gastropoda</taxon>
        <taxon>Heterobranchia</taxon>
        <taxon>Euthyneura</taxon>
        <taxon>Panpulmonata</taxon>
        <taxon>Hygrophila</taxon>
        <taxon>Lymnaeoidea</taxon>
        <taxon>Planorbidae</taxon>
        <taxon>Biomphalaria</taxon>
    </lineage>
</organism>
<evidence type="ECO:0000256" key="1">
    <source>
        <dbReference type="SAM" id="MobiDB-lite"/>
    </source>
</evidence>
<dbReference type="OrthoDB" id="10288910at2759"/>
<feature type="region of interest" description="Disordered" evidence="1">
    <location>
        <begin position="653"/>
        <end position="676"/>
    </location>
</feature>
<proteinExistence type="predicted"/>
<dbReference type="RefSeq" id="XP_055870769.1">
    <property type="nucleotide sequence ID" value="XM_056014794.1"/>
</dbReference>
<feature type="compositionally biased region" description="Polar residues" evidence="1">
    <location>
        <begin position="691"/>
        <end position="707"/>
    </location>
</feature>
<keyword evidence="2" id="KW-0812">Transmembrane</keyword>
<dbReference type="KEGG" id="bgt:106072608"/>
<dbReference type="GeneID" id="106072608"/>
<feature type="region of interest" description="Disordered" evidence="1">
    <location>
        <begin position="289"/>
        <end position="310"/>
    </location>
</feature>
<feature type="region of interest" description="Disordered" evidence="1">
    <location>
        <begin position="68"/>
        <end position="94"/>
    </location>
</feature>
<keyword evidence="2" id="KW-1133">Transmembrane helix</keyword>
<feature type="compositionally biased region" description="Basic and acidic residues" evidence="1">
    <location>
        <begin position="289"/>
        <end position="298"/>
    </location>
</feature>
<keyword evidence="3" id="KW-1185">Reference proteome</keyword>
<evidence type="ECO:0000313" key="6">
    <source>
        <dbReference type="RefSeq" id="XP_055870769.1"/>
    </source>
</evidence>
<dbReference type="RefSeq" id="XP_055870764.1">
    <property type="nucleotide sequence ID" value="XM_056014789.1"/>
</dbReference>
<feature type="compositionally biased region" description="Polar residues" evidence="1">
    <location>
        <begin position="666"/>
        <end position="676"/>
    </location>
</feature>
<feature type="transmembrane region" description="Helical" evidence="2">
    <location>
        <begin position="992"/>
        <end position="1013"/>
    </location>
</feature>
<feature type="region of interest" description="Disordered" evidence="1">
    <location>
        <begin position="1"/>
        <end position="28"/>
    </location>
</feature>
<evidence type="ECO:0000256" key="2">
    <source>
        <dbReference type="SAM" id="Phobius"/>
    </source>
</evidence>
<dbReference type="Proteomes" id="UP001165740">
    <property type="component" value="Chromosome 1"/>
</dbReference>
<feature type="compositionally biased region" description="Polar residues" evidence="1">
    <location>
        <begin position="82"/>
        <end position="94"/>
    </location>
</feature>
<feature type="compositionally biased region" description="Basic residues" evidence="1">
    <location>
        <begin position="1"/>
        <end position="10"/>
    </location>
</feature>
<evidence type="ECO:0000313" key="3">
    <source>
        <dbReference type="Proteomes" id="UP001165740"/>
    </source>
</evidence>
<protein>
    <submittedName>
        <fullName evidence="4 5">Uncharacterized protein LOC106072608</fullName>
    </submittedName>
</protein>
<dbReference type="RefSeq" id="XP_013088454.2">
    <property type="nucleotide sequence ID" value="XM_013233000.2"/>
</dbReference>
<evidence type="ECO:0000313" key="4">
    <source>
        <dbReference type="RefSeq" id="XP_013088454.2"/>
    </source>
</evidence>